<keyword evidence="11 13" id="KW-0289">Folate biosynthesis</keyword>
<evidence type="ECO:0000256" key="9">
    <source>
        <dbReference type="ARBA" id="ARBA00022777"/>
    </source>
</evidence>
<comment type="similarity">
    <text evidence="6">In the N-terminal section; belongs to the DHNA family.</text>
</comment>
<dbReference type="InterPro" id="IPR006157">
    <property type="entry name" value="FolB_dom"/>
</dbReference>
<keyword evidence="7" id="KW-0808">Transferase</keyword>
<evidence type="ECO:0000313" key="17">
    <source>
        <dbReference type="Proteomes" id="UP000009236"/>
    </source>
</evidence>
<evidence type="ECO:0000256" key="11">
    <source>
        <dbReference type="ARBA" id="ARBA00022909"/>
    </source>
</evidence>
<evidence type="ECO:0000259" key="15">
    <source>
        <dbReference type="PROSITE" id="PS00794"/>
    </source>
</evidence>
<dbReference type="PROSITE" id="PS00794">
    <property type="entry name" value="HPPK"/>
    <property type="match status" value="1"/>
</dbReference>
<dbReference type="Proteomes" id="UP000009236">
    <property type="component" value="Chromosome"/>
</dbReference>
<feature type="compositionally biased region" description="Pro residues" evidence="14">
    <location>
        <begin position="434"/>
        <end position="447"/>
    </location>
</feature>
<dbReference type="Pfam" id="PF01288">
    <property type="entry name" value="HPPK"/>
    <property type="match status" value="1"/>
</dbReference>
<feature type="domain" description="7,8-dihydro-6-hydroxymethylpterin-pyrophosphokinase" evidence="15">
    <location>
        <begin position="314"/>
        <end position="325"/>
    </location>
</feature>
<dbReference type="GO" id="GO:0005524">
    <property type="term" value="F:ATP binding"/>
    <property type="evidence" value="ECO:0007669"/>
    <property type="project" value="UniProtKB-KW"/>
</dbReference>
<comment type="function">
    <text evidence="13">Catalyzes the conversion of 7,8-dihydroneopterin to 6-hydroxymethyl-7,8-dihydropterin.</text>
</comment>
<keyword evidence="12 13" id="KW-0456">Lyase</keyword>
<dbReference type="SUPFAM" id="SSF55620">
    <property type="entry name" value="Tetrahydrobiopterin biosynthesis enzymes-like"/>
    <property type="match status" value="1"/>
</dbReference>
<dbReference type="eggNOG" id="COG0801">
    <property type="taxonomic scope" value="Bacteria"/>
</dbReference>
<feature type="region of interest" description="Disordered" evidence="14">
    <location>
        <begin position="397"/>
        <end position="532"/>
    </location>
</feature>
<dbReference type="AlphaFoldDB" id="F6FTY5"/>
<dbReference type="GO" id="GO:0004150">
    <property type="term" value="F:dihydroneopterin aldolase activity"/>
    <property type="evidence" value="ECO:0007669"/>
    <property type="project" value="UniProtKB-UniRule"/>
</dbReference>
<dbReference type="NCBIfam" id="TIGR00525">
    <property type="entry name" value="folB"/>
    <property type="match status" value="1"/>
</dbReference>
<proteinExistence type="inferred from homology"/>
<dbReference type="InterPro" id="IPR043133">
    <property type="entry name" value="GTP-CH-I_C/QueF"/>
</dbReference>
<dbReference type="GO" id="GO:0003848">
    <property type="term" value="F:2-amino-4-hydroxy-6-hydroxymethyldihydropteridine diphosphokinase activity"/>
    <property type="evidence" value="ECO:0007669"/>
    <property type="project" value="UniProtKB-EC"/>
</dbReference>
<dbReference type="GO" id="GO:0016301">
    <property type="term" value="F:kinase activity"/>
    <property type="evidence" value="ECO:0007669"/>
    <property type="project" value="UniProtKB-KW"/>
</dbReference>
<dbReference type="GO" id="GO:0046656">
    <property type="term" value="P:folic acid biosynthetic process"/>
    <property type="evidence" value="ECO:0007669"/>
    <property type="project" value="UniProtKB-UniRule"/>
</dbReference>
<comment type="pathway">
    <text evidence="4">Cofactor biosynthesis; tetrahydrofolate biosynthesis; 2-amino-4-hydroxy-6-hydroxymethyl-7,8-dihydropteridine diphosphate from 7,8-dihydroneopterin triphosphate: step 4/4.</text>
</comment>
<evidence type="ECO:0000256" key="5">
    <source>
        <dbReference type="ARBA" id="ARBA00005708"/>
    </source>
</evidence>
<evidence type="ECO:0000256" key="6">
    <source>
        <dbReference type="ARBA" id="ARBA00009640"/>
    </source>
</evidence>
<dbReference type="HOGENOM" id="CLU_023499_1_0_11"/>
<dbReference type="CDD" id="cd00483">
    <property type="entry name" value="HPPK"/>
    <property type="match status" value="1"/>
</dbReference>
<protein>
    <recommendedName>
        <fullName evidence="13">Bifunctional folate synthesis protein</fullName>
    </recommendedName>
    <domain>
        <recommendedName>
            <fullName evidence="13">Dihydroneopterin aldolase</fullName>
            <shortName evidence="13">DHNA</shortName>
            <ecNumber evidence="13">4.1.2.25</ecNumber>
        </recommendedName>
        <alternativeName>
            <fullName evidence="13">7,8-dihydroneopterin aldolase</fullName>
        </alternativeName>
    </domain>
    <domain>
        <recommendedName>
            <fullName evidence="13">2-amino-4-hydroxy-6-hydroxymethyldihydropteridine pyrophosphokinase</fullName>
            <ecNumber evidence="13">2.7.6.3</ecNumber>
        </recommendedName>
        <alternativeName>
            <fullName evidence="13">6-hydroxymethyl-7,8-dihydropterin pyrophosphokinase</fullName>
            <shortName evidence="13">PPPK</shortName>
        </alternativeName>
        <alternativeName>
            <fullName evidence="13">7,8-dihydro-6-hydroxymethylpterin pyrophosphokinase</fullName>
            <shortName evidence="13">HPPK</shortName>
        </alternativeName>
    </domain>
</protein>
<comment type="catalytic activity">
    <reaction evidence="2 13">
        <text>7,8-dihydroneopterin = 6-hydroxymethyl-7,8-dihydropterin + glycolaldehyde</text>
        <dbReference type="Rhea" id="RHEA:10540"/>
        <dbReference type="ChEBI" id="CHEBI:17001"/>
        <dbReference type="ChEBI" id="CHEBI:17071"/>
        <dbReference type="ChEBI" id="CHEBI:44841"/>
        <dbReference type="EC" id="4.1.2.25"/>
    </reaction>
</comment>
<feature type="region of interest" description="Disordered" evidence="14">
    <location>
        <begin position="137"/>
        <end position="191"/>
    </location>
</feature>
<dbReference type="FunFam" id="3.30.1130.10:FF:000003">
    <property type="entry name" value="7,8-dihydroneopterin aldolase"/>
    <property type="match status" value="1"/>
</dbReference>
<keyword evidence="8" id="KW-0547">Nucleotide-binding</keyword>
<comment type="similarity">
    <text evidence="5 13">Belongs to the DHNA family.</text>
</comment>
<gene>
    <name evidence="16" type="ordered locus">Isova_2653</name>
</gene>
<dbReference type="eggNOG" id="COG1539">
    <property type="taxonomic scope" value="Bacteria"/>
</dbReference>
<organism evidence="17">
    <name type="scientific">Isoptericola variabilis (strain 225)</name>
    <dbReference type="NCBI Taxonomy" id="743718"/>
    <lineage>
        <taxon>Bacteria</taxon>
        <taxon>Bacillati</taxon>
        <taxon>Actinomycetota</taxon>
        <taxon>Actinomycetes</taxon>
        <taxon>Micrococcales</taxon>
        <taxon>Promicromonosporaceae</taxon>
        <taxon>Isoptericola</taxon>
    </lineage>
</organism>
<keyword evidence="17" id="KW-1185">Reference proteome</keyword>
<evidence type="ECO:0000256" key="2">
    <source>
        <dbReference type="ARBA" id="ARBA00001353"/>
    </source>
</evidence>
<dbReference type="Gene3D" id="3.30.1130.10">
    <property type="match status" value="1"/>
</dbReference>
<dbReference type="Gene3D" id="3.30.70.560">
    <property type="entry name" value="7,8-Dihydro-6-hydroxymethylpterin-pyrophosphokinase HPPK"/>
    <property type="match status" value="1"/>
</dbReference>
<dbReference type="EMBL" id="CP002810">
    <property type="protein sequence ID" value="AEG45356.1"/>
    <property type="molecule type" value="Genomic_DNA"/>
</dbReference>
<name>F6FTY5_ISOV2</name>
<evidence type="ECO:0000256" key="10">
    <source>
        <dbReference type="ARBA" id="ARBA00022840"/>
    </source>
</evidence>
<dbReference type="GO" id="GO:0046654">
    <property type="term" value="P:tetrahydrofolate biosynthetic process"/>
    <property type="evidence" value="ECO:0007669"/>
    <property type="project" value="UniProtKB-UniRule"/>
</dbReference>
<dbReference type="Pfam" id="PF02152">
    <property type="entry name" value="FolB"/>
    <property type="match status" value="1"/>
</dbReference>
<dbReference type="KEGG" id="iva:Isova_2653"/>
<dbReference type="NCBIfam" id="TIGR00526">
    <property type="entry name" value="folB_dom"/>
    <property type="match status" value="1"/>
</dbReference>
<dbReference type="EC" id="2.7.6.3" evidence="13"/>
<evidence type="ECO:0000256" key="14">
    <source>
        <dbReference type="SAM" id="MobiDB-lite"/>
    </source>
</evidence>
<dbReference type="SMART" id="SM00905">
    <property type="entry name" value="FolB"/>
    <property type="match status" value="1"/>
</dbReference>
<dbReference type="InterPro" id="IPR006156">
    <property type="entry name" value="Dihydroneopterin_aldolase"/>
</dbReference>
<dbReference type="NCBIfam" id="TIGR01498">
    <property type="entry name" value="folK"/>
    <property type="match status" value="1"/>
</dbReference>
<dbReference type="SUPFAM" id="SSF55083">
    <property type="entry name" value="6-hydroxymethyl-7,8-dihydropterin pyrophosphokinase, HPPK"/>
    <property type="match status" value="1"/>
</dbReference>
<evidence type="ECO:0000256" key="12">
    <source>
        <dbReference type="ARBA" id="ARBA00023239"/>
    </source>
</evidence>
<dbReference type="PANTHER" id="PTHR43071">
    <property type="entry name" value="2-AMINO-4-HYDROXY-6-HYDROXYMETHYLDIHYDROPTERIDINE PYROPHOSPHOKINASE"/>
    <property type="match status" value="1"/>
</dbReference>
<feature type="compositionally biased region" description="Low complexity" evidence="14">
    <location>
        <begin position="448"/>
        <end position="469"/>
    </location>
</feature>
<dbReference type="PANTHER" id="PTHR43071:SF1">
    <property type="entry name" value="2-AMINO-4-HYDROXY-6-HYDROXYMETHYLDIHYDROPTERIDINE PYROPHOSPHOKINASE"/>
    <property type="match status" value="1"/>
</dbReference>
<dbReference type="RefSeq" id="WP_013839747.1">
    <property type="nucleotide sequence ID" value="NC_015588.1"/>
</dbReference>
<keyword evidence="9 16" id="KW-0418">Kinase</keyword>
<evidence type="ECO:0000256" key="4">
    <source>
        <dbReference type="ARBA" id="ARBA00005051"/>
    </source>
</evidence>
<evidence type="ECO:0000256" key="3">
    <source>
        <dbReference type="ARBA" id="ARBA00005013"/>
    </source>
</evidence>
<evidence type="ECO:0000256" key="13">
    <source>
        <dbReference type="RuleBase" id="RU362079"/>
    </source>
</evidence>
<feature type="compositionally biased region" description="Pro residues" evidence="14">
    <location>
        <begin position="401"/>
        <end position="422"/>
    </location>
</feature>
<evidence type="ECO:0000256" key="8">
    <source>
        <dbReference type="ARBA" id="ARBA00022741"/>
    </source>
</evidence>
<dbReference type="CDD" id="cd00534">
    <property type="entry name" value="DHNA_DHNTPE"/>
    <property type="match status" value="1"/>
</dbReference>
<evidence type="ECO:0000313" key="16">
    <source>
        <dbReference type="EMBL" id="AEG45356.1"/>
    </source>
</evidence>
<accession>F6FTY5</accession>
<feature type="compositionally biased region" description="Pro residues" evidence="14">
    <location>
        <begin position="471"/>
        <end position="483"/>
    </location>
</feature>
<feature type="compositionally biased region" description="Pro residues" evidence="14">
    <location>
        <begin position="182"/>
        <end position="191"/>
    </location>
</feature>
<sequence length="532" mass="55659">MTFSGAVPGPDGQPLDQIRLTGVTATGHHGVLAHERAEGQVFRADVVLHLDTRAAARGDDLAATVSYADVAEDVHDVLAGRPADLVETVAERIAAAALAYPAVHAVDVRVHKPQAPIAVPFDDVEVAIRRDRVRTPVVPAEAPAGEPEQAAQVEPEAPTAPEQAEADSHEPAAERAPVTAVPAPPAPPAPPVTGVPAFDPEPLGVVPAPPEEPEPVRDPLDVAPDEPVEVVIALGANLGEAQATLRQAVTDIDRIAGLQVMEVSPLARTAAVGGPEQPDFLNAVLLARTTLSPREVLHACQRVEEQHGRVREERWGPRTLDVDIVQYGTLVATADDLELPHPRARERAFVLVPWAEVAPDAVLHGLGGGPVAQLAATAPDRSGIRWLALDWLADPQDTVAPAPPAPPAPGTGPVPSSAPLPERPTSGAHAVPPQTVPPQQPVPPQAVPPQQALPPQAAVPPQQAPAQPVHEPIPPAPDSPFAPRPEQYAPATDRAYAAPSDTAPSDTAYLPPTDRAFAPPSYHPPHADDRDR</sequence>
<dbReference type="UniPathway" id="UPA00077">
    <property type="reaction ID" value="UER00154"/>
</dbReference>
<dbReference type="STRING" id="743718.Isova_2653"/>
<keyword evidence="10" id="KW-0067">ATP-binding</keyword>
<feature type="compositionally biased region" description="Low complexity" evidence="14">
    <location>
        <begin position="137"/>
        <end position="163"/>
    </location>
</feature>
<comment type="pathway">
    <text evidence="3 13">Cofactor biosynthesis; tetrahydrofolate biosynthesis; 2-amino-4-hydroxy-6-hydroxymethyl-7,8-dihydropteridine diphosphate from 7,8-dihydroneopterin triphosphate: step 3/4.</text>
</comment>
<dbReference type="InterPro" id="IPR035907">
    <property type="entry name" value="Hppk_sf"/>
</dbReference>
<dbReference type="InterPro" id="IPR000550">
    <property type="entry name" value="Hppk"/>
</dbReference>
<comment type="catalytic activity">
    <reaction evidence="1">
        <text>6-hydroxymethyl-7,8-dihydropterin + ATP = (7,8-dihydropterin-6-yl)methyl diphosphate + AMP + H(+)</text>
        <dbReference type="Rhea" id="RHEA:11412"/>
        <dbReference type="ChEBI" id="CHEBI:15378"/>
        <dbReference type="ChEBI" id="CHEBI:30616"/>
        <dbReference type="ChEBI" id="CHEBI:44841"/>
        <dbReference type="ChEBI" id="CHEBI:72950"/>
        <dbReference type="ChEBI" id="CHEBI:456215"/>
        <dbReference type="EC" id="2.7.6.3"/>
    </reaction>
</comment>
<reference evidence="16 17" key="1">
    <citation type="submission" date="2011-05" db="EMBL/GenBank/DDBJ databases">
        <title>Complete sequence of Isoptericola variabilis 225.</title>
        <authorList>
            <consortium name="US DOE Joint Genome Institute"/>
            <person name="Lucas S."/>
            <person name="Han J."/>
            <person name="Lapidus A."/>
            <person name="Cheng J.-F."/>
            <person name="Goodwin L."/>
            <person name="Pitluck S."/>
            <person name="Peters L."/>
            <person name="Mikhailova N."/>
            <person name="Zeytun A."/>
            <person name="Han C."/>
            <person name="Tapia R."/>
            <person name="Land M."/>
            <person name="Hauser L."/>
            <person name="Kyrpides N."/>
            <person name="Ivanova N."/>
            <person name="Pagani I."/>
            <person name="Siebers A."/>
            <person name="Allgaier M."/>
            <person name="Thelen M."/>
            <person name="Hugenholtz P."/>
            <person name="Gladden J."/>
            <person name="Woyke T."/>
        </authorList>
    </citation>
    <scope>NUCLEOTIDE SEQUENCE [LARGE SCALE GENOMIC DNA]</scope>
    <source>
        <strain evidence="17">225</strain>
    </source>
</reference>
<evidence type="ECO:0000256" key="1">
    <source>
        <dbReference type="ARBA" id="ARBA00000198"/>
    </source>
</evidence>
<evidence type="ECO:0000256" key="7">
    <source>
        <dbReference type="ARBA" id="ARBA00022679"/>
    </source>
</evidence>
<dbReference type="EC" id="4.1.2.25" evidence="13"/>